<feature type="chain" id="PRO_5046870308" evidence="2">
    <location>
        <begin position="22"/>
        <end position="350"/>
    </location>
</feature>
<comment type="caution">
    <text evidence="3">The sequence shown here is derived from an EMBL/GenBank/DDBJ whole genome shotgun (WGS) entry which is preliminary data.</text>
</comment>
<proteinExistence type="predicted"/>
<evidence type="ECO:0000256" key="2">
    <source>
        <dbReference type="SAM" id="SignalP"/>
    </source>
</evidence>
<feature type="compositionally biased region" description="Polar residues" evidence="1">
    <location>
        <begin position="30"/>
        <end position="40"/>
    </location>
</feature>
<dbReference type="Pfam" id="PF05275">
    <property type="entry name" value="CopB"/>
    <property type="match status" value="1"/>
</dbReference>
<sequence length="350" mass="36934">MRSYLFLAAAVAAFTPGAVLAQHDDHSAHAQESQATSQADSEAGPAQAESDHSAHAGEPVAVDPHAGHVASAPAPEGAPPDPHADHDAAAGGQPTEAASLPPIAGPPPEAFSGPEYAADGVFGETAMAIARRTELGAMHGGVKSYRVLVDRLEAQLVDGQDVYLFDAQAWYGGDIDKLWLKAEGHGGFGGAFDGAELQALWSHAIGPWFDLQTGVRLDVGPGEDRVHLVLGVQGLAPYWIELDAAAFLSDEGDVTARIEAEHDMRITQRLILQPRAELEFALQDIPSRAIGSGLNSAAIGARLRYQVTQLFAPYLGIEYEAATGETRDFRRAAGEKVSGLRLLAGVRAWF</sequence>
<dbReference type="EMBL" id="JBHRSU010000026">
    <property type="protein sequence ID" value="MFC3100778.1"/>
    <property type="molecule type" value="Genomic_DNA"/>
</dbReference>
<dbReference type="InterPro" id="IPR007939">
    <property type="entry name" value="Cu-R_B_prcur"/>
</dbReference>
<dbReference type="RefSeq" id="WP_336920491.1">
    <property type="nucleotide sequence ID" value="NZ_JBANRN010000018.1"/>
</dbReference>
<keyword evidence="2" id="KW-0732">Signal</keyword>
<feature type="region of interest" description="Disordered" evidence="1">
    <location>
        <begin position="23"/>
        <end position="116"/>
    </location>
</feature>
<feature type="signal peptide" evidence="2">
    <location>
        <begin position="1"/>
        <end position="21"/>
    </location>
</feature>
<dbReference type="Proteomes" id="UP001595378">
    <property type="component" value="Unassembled WGS sequence"/>
</dbReference>
<organism evidence="3 4">
    <name type="scientific">Alteraurantiacibacter lauratis</name>
    <dbReference type="NCBI Taxonomy" id="2054627"/>
    <lineage>
        <taxon>Bacteria</taxon>
        <taxon>Pseudomonadati</taxon>
        <taxon>Pseudomonadota</taxon>
        <taxon>Alphaproteobacteria</taxon>
        <taxon>Sphingomonadales</taxon>
        <taxon>Erythrobacteraceae</taxon>
        <taxon>Alteraurantiacibacter</taxon>
    </lineage>
</organism>
<keyword evidence="4" id="KW-1185">Reference proteome</keyword>
<protein>
    <submittedName>
        <fullName evidence="3">Copper resistance protein B</fullName>
    </submittedName>
</protein>
<accession>A0ABV7EDI9</accession>
<evidence type="ECO:0000313" key="4">
    <source>
        <dbReference type="Proteomes" id="UP001595378"/>
    </source>
</evidence>
<evidence type="ECO:0000313" key="3">
    <source>
        <dbReference type="EMBL" id="MFC3100778.1"/>
    </source>
</evidence>
<reference evidence="4" key="1">
    <citation type="journal article" date="2019" name="Int. J. Syst. Evol. Microbiol.">
        <title>The Global Catalogue of Microorganisms (GCM) 10K type strain sequencing project: providing services to taxonomists for standard genome sequencing and annotation.</title>
        <authorList>
            <consortium name="The Broad Institute Genomics Platform"/>
            <consortium name="The Broad Institute Genome Sequencing Center for Infectious Disease"/>
            <person name="Wu L."/>
            <person name="Ma J."/>
        </authorList>
    </citation>
    <scope>NUCLEOTIDE SEQUENCE [LARGE SCALE GENOMIC DNA]</scope>
    <source>
        <strain evidence="4">KCTC 52606</strain>
    </source>
</reference>
<name>A0ABV7EDI9_9SPHN</name>
<evidence type="ECO:0000256" key="1">
    <source>
        <dbReference type="SAM" id="MobiDB-lite"/>
    </source>
</evidence>
<gene>
    <name evidence="3" type="ORF">ACFODK_07755</name>
</gene>